<evidence type="ECO:0000259" key="5">
    <source>
        <dbReference type="Pfam" id="PF24842"/>
    </source>
</evidence>
<comment type="similarity">
    <text evidence="1">Belongs to the UFD1 family.</text>
</comment>
<reference evidence="6" key="2">
    <citation type="journal article" date="2007" name="Science">
        <title>Draft genome sequence of the sexually transmitted pathogen Trichomonas vaginalis.</title>
        <authorList>
            <person name="Carlton J.M."/>
            <person name="Hirt R.P."/>
            <person name="Silva J.C."/>
            <person name="Delcher A.L."/>
            <person name="Schatz M."/>
            <person name="Zhao Q."/>
            <person name="Wortman J.R."/>
            <person name="Bidwell S.L."/>
            <person name="Alsmark U.C.M."/>
            <person name="Besteiro S."/>
            <person name="Sicheritz-Ponten T."/>
            <person name="Noel C.J."/>
            <person name="Dacks J.B."/>
            <person name="Foster P.G."/>
            <person name="Simillion C."/>
            <person name="Van de Peer Y."/>
            <person name="Miranda-Saavedra D."/>
            <person name="Barton G.J."/>
            <person name="Westrop G.D."/>
            <person name="Mueller S."/>
            <person name="Dessi D."/>
            <person name="Fiori P.L."/>
            <person name="Ren Q."/>
            <person name="Paulsen I."/>
            <person name="Zhang H."/>
            <person name="Bastida-Corcuera F.D."/>
            <person name="Simoes-Barbosa A."/>
            <person name="Brown M.T."/>
            <person name="Hayes R.D."/>
            <person name="Mukherjee M."/>
            <person name="Okumura C.Y."/>
            <person name="Schneider R."/>
            <person name="Smith A.J."/>
            <person name="Vanacova S."/>
            <person name="Villalvazo M."/>
            <person name="Haas B.J."/>
            <person name="Pertea M."/>
            <person name="Feldblyum T.V."/>
            <person name="Utterback T.R."/>
            <person name="Shu C.L."/>
            <person name="Osoegawa K."/>
            <person name="de Jong P.J."/>
            <person name="Hrdy I."/>
            <person name="Horvathova L."/>
            <person name="Zubacova Z."/>
            <person name="Dolezal P."/>
            <person name="Malik S.B."/>
            <person name="Logsdon J.M. Jr."/>
            <person name="Henze K."/>
            <person name="Gupta A."/>
            <person name="Wang C.C."/>
            <person name="Dunne R.L."/>
            <person name="Upcroft J.A."/>
            <person name="Upcroft P."/>
            <person name="White O."/>
            <person name="Salzberg S.L."/>
            <person name="Tang P."/>
            <person name="Chiu C.-H."/>
            <person name="Lee Y.-S."/>
            <person name="Embley T.M."/>
            <person name="Coombs G.H."/>
            <person name="Mottram J.C."/>
            <person name="Tachezy J."/>
            <person name="Fraser-Liggett C.M."/>
            <person name="Johnson P.J."/>
        </authorList>
    </citation>
    <scope>NUCLEOTIDE SEQUENCE [LARGE SCALE GENOMIC DNA]</scope>
    <source>
        <strain evidence="6">G3</strain>
    </source>
</reference>
<feature type="region of interest" description="Disordered" evidence="3">
    <location>
        <begin position="230"/>
        <end position="281"/>
    </location>
</feature>
<dbReference type="Pfam" id="PF24842">
    <property type="entry name" value="UFD1_N2"/>
    <property type="match status" value="1"/>
</dbReference>
<dbReference type="eggNOG" id="KOG1816">
    <property type="taxonomic scope" value="Eukaryota"/>
</dbReference>
<dbReference type="GO" id="GO:0034098">
    <property type="term" value="C:VCP-NPL4-UFD1 AAA ATPase complex"/>
    <property type="evidence" value="ECO:0000318"/>
    <property type="project" value="GO_Central"/>
</dbReference>
<dbReference type="InParanoid" id="A2ECS3"/>
<dbReference type="KEGG" id="tva:4767492"/>
<sequence>MKEDLNQTSYVIVETAMLNQQMMENQMITFKITNPRTQESAYAVEREFTADQGTVIVPYWIMAKIGVDEGDTVQISTVELPAATRTVLQPKTKQFAENIKEPRIVLERELRNYPCLTQGSTIEITFANVVYPLYVLKTEPLPAVRCRDVDMIVDFAPLIEEFQHHWNEPDTDSSEDSVEELYYHTTDRGRQRAYRHSTLASREKDLKEGRKYVGVREFKEGQEILPPVAKEPERKHKIKGKWRNLKNESGEIKQRHYDNGAELLQQKPPSNSPFKGTPHHI</sequence>
<feature type="domain" description="Ubiquitin fusion degradation protein UFD1 N-terminal subdomain 1" evidence="4">
    <location>
        <begin position="15"/>
        <end position="81"/>
    </location>
</feature>
<feature type="domain" description="Ubiquitin fusion degradation protein UFD1 N-terminal subdomain 2" evidence="5">
    <location>
        <begin position="86"/>
        <end position="157"/>
    </location>
</feature>
<dbReference type="InterPro" id="IPR042299">
    <property type="entry name" value="Ufd1-like_Nn"/>
</dbReference>
<dbReference type="PANTHER" id="PTHR12555">
    <property type="entry name" value="UBIQUITIN FUSION DEGRADATON PROTEIN 1"/>
    <property type="match status" value="1"/>
</dbReference>
<dbReference type="FunCoup" id="A2ECS3">
    <property type="interactions" value="755"/>
</dbReference>
<dbReference type="RefSeq" id="XP_001321792.1">
    <property type="nucleotide sequence ID" value="XM_001321757.1"/>
</dbReference>
<dbReference type="VEuPathDB" id="TrichDB:TVAG_276420"/>
<evidence type="ECO:0000313" key="6">
    <source>
        <dbReference type="EMBL" id="EAY09569.1"/>
    </source>
</evidence>
<dbReference type="Gene3D" id="2.40.40.50">
    <property type="entry name" value="Ubiquitin fusion degradation protein UFD1, N-terminal domain"/>
    <property type="match status" value="1"/>
</dbReference>
<dbReference type="Pfam" id="PF03152">
    <property type="entry name" value="UFD1_N1"/>
    <property type="match status" value="1"/>
</dbReference>
<dbReference type="InterPro" id="IPR055417">
    <property type="entry name" value="UFD1_N1"/>
</dbReference>
<keyword evidence="7" id="KW-1185">Reference proteome</keyword>
<accession>A2ECS3</accession>
<evidence type="ECO:0000256" key="3">
    <source>
        <dbReference type="SAM" id="MobiDB-lite"/>
    </source>
</evidence>
<gene>
    <name evidence="6" type="ORF">TVAG_276420</name>
</gene>
<dbReference type="SMR" id="A2ECS3"/>
<evidence type="ECO:0000256" key="1">
    <source>
        <dbReference type="ARBA" id="ARBA00006043"/>
    </source>
</evidence>
<evidence type="ECO:0000256" key="2">
    <source>
        <dbReference type="ARBA" id="ARBA00022786"/>
    </source>
</evidence>
<dbReference type="STRING" id="5722.A2ECS3"/>
<dbReference type="VEuPathDB" id="TrichDB:TVAGG3_0379910"/>
<feature type="compositionally biased region" description="Basic and acidic residues" evidence="3">
    <location>
        <begin position="245"/>
        <end position="259"/>
    </location>
</feature>
<protein>
    <submittedName>
        <fullName evidence="6">Ubiquitin fusion degradation protein, putative</fullName>
    </submittedName>
</protein>
<dbReference type="GO" id="GO:0006511">
    <property type="term" value="P:ubiquitin-dependent protein catabolic process"/>
    <property type="evidence" value="ECO:0007669"/>
    <property type="project" value="InterPro"/>
</dbReference>
<keyword evidence="2" id="KW-0833">Ubl conjugation pathway</keyword>
<dbReference type="GO" id="GO:0031593">
    <property type="term" value="F:polyubiquitin modification-dependent protein binding"/>
    <property type="evidence" value="ECO:0000318"/>
    <property type="project" value="GO_Central"/>
</dbReference>
<name>A2ECS3_TRIV3</name>
<dbReference type="Proteomes" id="UP000001542">
    <property type="component" value="Unassembled WGS sequence"/>
</dbReference>
<evidence type="ECO:0000313" key="7">
    <source>
        <dbReference type="Proteomes" id="UP000001542"/>
    </source>
</evidence>
<dbReference type="PANTHER" id="PTHR12555:SF13">
    <property type="entry name" value="UBIQUITIN RECOGNITION FACTOR IN ER-ASSOCIATED DEGRADATION PROTEIN 1"/>
    <property type="match status" value="1"/>
</dbReference>
<evidence type="ECO:0000259" key="4">
    <source>
        <dbReference type="Pfam" id="PF03152"/>
    </source>
</evidence>
<dbReference type="AlphaFoldDB" id="A2ECS3"/>
<proteinExistence type="inferred from homology"/>
<dbReference type="InterPro" id="IPR055418">
    <property type="entry name" value="UFD1_N2"/>
</dbReference>
<dbReference type="GO" id="GO:0036503">
    <property type="term" value="P:ERAD pathway"/>
    <property type="evidence" value="ECO:0000318"/>
    <property type="project" value="GO_Central"/>
</dbReference>
<dbReference type="OrthoDB" id="422728at2759"/>
<feature type="compositionally biased region" description="Basic residues" evidence="3">
    <location>
        <begin position="235"/>
        <end position="244"/>
    </location>
</feature>
<organism evidence="6 7">
    <name type="scientific">Trichomonas vaginalis (strain ATCC PRA-98 / G3)</name>
    <dbReference type="NCBI Taxonomy" id="412133"/>
    <lineage>
        <taxon>Eukaryota</taxon>
        <taxon>Metamonada</taxon>
        <taxon>Parabasalia</taxon>
        <taxon>Trichomonadida</taxon>
        <taxon>Trichomonadidae</taxon>
        <taxon>Trichomonas</taxon>
    </lineage>
</organism>
<dbReference type="EMBL" id="DS113355">
    <property type="protein sequence ID" value="EAY09569.1"/>
    <property type="molecule type" value="Genomic_DNA"/>
</dbReference>
<dbReference type="InterPro" id="IPR004854">
    <property type="entry name" value="Ufd1-like"/>
</dbReference>
<reference evidence="6" key="1">
    <citation type="submission" date="2006-10" db="EMBL/GenBank/DDBJ databases">
        <authorList>
            <person name="Amadeo P."/>
            <person name="Zhao Q."/>
            <person name="Wortman J."/>
            <person name="Fraser-Liggett C."/>
            <person name="Carlton J."/>
        </authorList>
    </citation>
    <scope>NUCLEOTIDE SEQUENCE</scope>
    <source>
        <strain evidence="6">G3</strain>
    </source>
</reference>
<dbReference type="Gene3D" id="3.10.330.10">
    <property type="match status" value="1"/>
</dbReference>